<dbReference type="Pfam" id="PF00092">
    <property type="entry name" value="VWA"/>
    <property type="match status" value="1"/>
</dbReference>
<dbReference type="SUPFAM" id="SSF53300">
    <property type="entry name" value="vWA-like"/>
    <property type="match status" value="1"/>
</dbReference>
<evidence type="ECO:0000256" key="1">
    <source>
        <dbReference type="SAM" id="Phobius"/>
    </source>
</evidence>
<proteinExistence type="predicted"/>
<dbReference type="SMART" id="SM00327">
    <property type="entry name" value="VWA"/>
    <property type="match status" value="1"/>
</dbReference>
<accession>A0A4U7N1H3</accession>
<feature type="domain" description="VWFA" evidence="2">
    <location>
        <begin position="96"/>
        <end position="280"/>
    </location>
</feature>
<keyword evidence="1" id="KW-0472">Membrane</keyword>
<dbReference type="Proteomes" id="UP000306575">
    <property type="component" value="Unassembled WGS sequence"/>
</dbReference>
<keyword evidence="4" id="KW-1185">Reference proteome</keyword>
<comment type="caution">
    <text evidence="3">The sequence shown here is derived from an EMBL/GenBank/DDBJ whole genome shotgun (WGS) entry which is preliminary data.</text>
</comment>
<keyword evidence="1" id="KW-1133">Transmembrane helix</keyword>
<evidence type="ECO:0000313" key="3">
    <source>
        <dbReference type="EMBL" id="TKZ19207.1"/>
    </source>
</evidence>
<name>A0A4U7N1H3_9RHOB</name>
<evidence type="ECO:0000313" key="4">
    <source>
        <dbReference type="Proteomes" id="UP000306575"/>
    </source>
</evidence>
<dbReference type="RefSeq" id="WP_138016695.1">
    <property type="nucleotide sequence ID" value="NZ_SULI01000015.1"/>
</dbReference>
<dbReference type="PANTHER" id="PTHR22550">
    <property type="entry name" value="SPORE GERMINATION PROTEIN"/>
    <property type="match status" value="1"/>
</dbReference>
<protein>
    <submittedName>
        <fullName evidence="3">VWA domain-containing protein</fullName>
    </submittedName>
</protein>
<dbReference type="AlphaFoldDB" id="A0A4U7N1H3"/>
<dbReference type="PANTHER" id="PTHR22550:SF18">
    <property type="entry name" value="VWFA DOMAIN-CONTAINING PROTEIN"/>
    <property type="match status" value="1"/>
</dbReference>
<reference evidence="3 4" key="1">
    <citation type="submission" date="2019-04" db="EMBL/GenBank/DDBJ databases">
        <title>Genome sequence of Pelagicola litoralis CL-ES2.</title>
        <authorList>
            <person name="Cao J."/>
        </authorList>
    </citation>
    <scope>NUCLEOTIDE SEQUENCE [LARGE SCALE GENOMIC DNA]</scope>
    <source>
        <strain evidence="3 4">CL-ES2</strain>
    </source>
</reference>
<dbReference type="EMBL" id="SULI01000015">
    <property type="protein sequence ID" value="TKZ19207.1"/>
    <property type="molecule type" value="Genomic_DNA"/>
</dbReference>
<dbReference type="InterPro" id="IPR036465">
    <property type="entry name" value="vWFA_dom_sf"/>
</dbReference>
<organism evidence="3 4">
    <name type="scientific">Shimia litoralis</name>
    <dbReference type="NCBI Taxonomy" id="420403"/>
    <lineage>
        <taxon>Bacteria</taxon>
        <taxon>Pseudomonadati</taxon>
        <taxon>Pseudomonadota</taxon>
        <taxon>Alphaproteobacteria</taxon>
        <taxon>Rhodobacterales</taxon>
        <taxon>Roseobacteraceae</taxon>
    </lineage>
</organism>
<feature type="transmembrane region" description="Helical" evidence="1">
    <location>
        <begin position="299"/>
        <end position="319"/>
    </location>
</feature>
<dbReference type="InterPro" id="IPR002035">
    <property type="entry name" value="VWF_A"/>
</dbReference>
<sequence length="327" mass="35808">MTLSFAFPWAVLLLPAPYLVWRYAPPYRSFSQAIRIPFFREVSEATGLTPKQGAVVLRRRKIQMIASVLCWVMLIVGLARPELLGQRVTVEKAARDLALAVDLSGSMDARDMKDADGKPQQRLQVVKDVVEDFIAQRDGDRISLIVFGSRAYVQTPFTEDLESVATMLGDTQVCMAGPDTAIGDAIGLAIRTFETSQVDQRLLVLLSDGADTSSTMSPINAAEIAAQEGLTIYTIGVGDPKAGGDDRVDLGTLEDIANRAKGSFYYGFDQAGLAEIYAKIERLNPRITETITFQPRQPLGWVAFGAGMLVALLAMIWLVTTSTRRRT</sequence>
<dbReference type="PROSITE" id="PS50234">
    <property type="entry name" value="VWFA"/>
    <property type="match status" value="1"/>
</dbReference>
<dbReference type="OrthoDB" id="6206554at2"/>
<dbReference type="Gene3D" id="3.40.50.410">
    <property type="entry name" value="von Willebrand factor, type A domain"/>
    <property type="match status" value="1"/>
</dbReference>
<gene>
    <name evidence="3" type="ORF">FAP39_12260</name>
</gene>
<dbReference type="InterPro" id="IPR050768">
    <property type="entry name" value="UPF0353/GerABKA_families"/>
</dbReference>
<keyword evidence="1" id="KW-0812">Transmembrane</keyword>
<evidence type="ECO:0000259" key="2">
    <source>
        <dbReference type="PROSITE" id="PS50234"/>
    </source>
</evidence>